<evidence type="ECO:0000256" key="2">
    <source>
        <dbReference type="ARBA" id="ARBA00006727"/>
    </source>
</evidence>
<organism evidence="6 7">
    <name type="scientific">Kwoniella mangroviensis CBS 10435</name>
    <dbReference type="NCBI Taxonomy" id="1331196"/>
    <lineage>
        <taxon>Eukaryota</taxon>
        <taxon>Fungi</taxon>
        <taxon>Dikarya</taxon>
        <taxon>Basidiomycota</taxon>
        <taxon>Agaricomycotina</taxon>
        <taxon>Tremellomycetes</taxon>
        <taxon>Tremellales</taxon>
        <taxon>Cryptococcaceae</taxon>
        <taxon>Kwoniella</taxon>
    </lineage>
</organism>
<feature type="transmembrane region" description="Helical" evidence="4">
    <location>
        <begin position="429"/>
        <end position="449"/>
    </location>
</feature>
<protein>
    <recommendedName>
        <fullName evidence="5">Major facilitator superfamily (MFS) profile domain-containing protein</fullName>
    </recommendedName>
</protein>
<name>A0A1B9IK58_9TREE</name>
<comment type="similarity">
    <text evidence="2">Belongs to the major facilitator superfamily. Monocarboxylate porter (TC 2.A.1.13) family.</text>
</comment>
<keyword evidence="7" id="KW-1185">Reference proteome</keyword>
<feature type="transmembrane region" description="Helical" evidence="4">
    <location>
        <begin position="90"/>
        <end position="113"/>
    </location>
</feature>
<evidence type="ECO:0000256" key="3">
    <source>
        <dbReference type="SAM" id="MobiDB-lite"/>
    </source>
</evidence>
<keyword evidence="4" id="KW-0812">Transmembrane</keyword>
<gene>
    <name evidence="6" type="ORF">L486_06522</name>
</gene>
<dbReference type="AlphaFoldDB" id="A0A1B9IK58"/>
<dbReference type="Gene3D" id="1.20.1250.20">
    <property type="entry name" value="MFS general substrate transporter like domains"/>
    <property type="match status" value="2"/>
</dbReference>
<keyword evidence="4" id="KW-0472">Membrane</keyword>
<feature type="transmembrane region" description="Helical" evidence="4">
    <location>
        <begin position="153"/>
        <end position="171"/>
    </location>
</feature>
<dbReference type="InterPro" id="IPR020846">
    <property type="entry name" value="MFS_dom"/>
</dbReference>
<evidence type="ECO:0000313" key="6">
    <source>
        <dbReference type="EMBL" id="OCF55771.1"/>
    </source>
</evidence>
<keyword evidence="4" id="KW-1133">Transmembrane helix</keyword>
<dbReference type="InterPro" id="IPR036259">
    <property type="entry name" value="MFS_trans_sf"/>
</dbReference>
<feature type="transmembrane region" description="Helical" evidence="4">
    <location>
        <begin position="386"/>
        <end position="409"/>
    </location>
</feature>
<sequence length="455" mass="48484">MSKPHVVSAQSEPAMAVEETQPARVVEQLQLDEEGRNGVISSLPRVDGGWGAWSYLATATALETLVWGMANSYGVYLDHYTILYSTSTGLLPIIGTVAMGIMYLLMSPLSLYLTTYPLQRKITMWIGLVVMFSGFIGAAFASSAAGLVVTQGVLYGIGGTLLYCPTTNYMFEWWLNKRGLASGIMLSGTGAGGLVMPLISNALLQKYGKRTTLLSIGISYTILIALLIPFIKPRLPIPSSSSSSSRRPRPKVNWGFMRRSAFWLLWAGVLFQGFAAFMPVTYLPSYATALSLSPTIGTLTIALMNLARVPGQVIIGHLADKMSPRKLILLMAIASGISVFAGWGAAKNVGGLVGFSLAFGAFAGSYTALFSRFIAILNRDDPHLPAILYSLFFLARGIGSIASGPLSSALMSHNSSLDGAKGAYGVGEFGVLIIWTGTGMIMSGVGAGYKSYKVD</sequence>
<reference evidence="6 7" key="1">
    <citation type="submission" date="2013-07" db="EMBL/GenBank/DDBJ databases">
        <title>The Genome Sequence of Kwoniella mangroviensis CBS10435.</title>
        <authorList>
            <consortium name="The Broad Institute Genome Sequencing Platform"/>
            <person name="Cuomo C."/>
            <person name="Litvintseva A."/>
            <person name="Chen Y."/>
            <person name="Heitman J."/>
            <person name="Sun S."/>
            <person name="Springer D."/>
            <person name="Dromer F."/>
            <person name="Young S.K."/>
            <person name="Zeng Q."/>
            <person name="Gargeya S."/>
            <person name="Fitzgerald M."/>
            <person name="Abouelleil A."/>
            <person name="Alvarado L."/>
            <person name="Berlin A.M."/>
            <person name="Chapman S.B."/>
            <person name="Dewar J."/>
            <person name="Goldberg J."/>
            <person name="Griggs A."/>
            <person name="Gujja S."/>
            <person name="Hansen M."/>
            <person name="Howarth C."/>
            <person name="Imamovic A."/>
            <person name="Larimer J."/>
            <person name="McCowan C."/>
            <person name="Murphy C."/>
            <person name="Pearson M."/>
            <person name="Priest M."/>
            <person name="Roberts A."/>
            <person name="Saif S."/>
            <person name="Shea T."/>
            <person name="Sykes S."/>
            <person name="Wortman J."/>
            <person name="Nusbaum C."/>
            <person name="Birren B."/>
        </authorList>
    </citation>
    <scope>NUCLEOTIDE SEQUENCE [LARGE SCALE GENOMIC DNA]</scope>
    <source>
        <strain evidence="6 7">CBS 10435</strain>
    </source>
</reference>
<evidence type="ECO:0000256" key="1">
    <source>
        <dbReference type="ARBA" id="ARBA00004141"/>
    </source>
</evidence>
<feature type="transmembrane region" description="Helical" evidence="4">
    <location>
        <begin position="327"/>
        <end position="346"/>
    </location>
</feature>
<proteinExistence type="inferred from homology"/>
<dbReference type="Proteomes" id="UP000092583">
    <property type="component" value="Unassembled WGS sequence"/>
</dbReference>
<evidence type="ECO:0000259" key="5">
    <source>
        <dbReference type="PROSITE" id="PS50850"/>
    </source>
</evidence>
<dbReference type="PANTHER" id="PTHR11360">
    <property type="entry name" value="MONOCARBOXYLATE TRANSPORTER"/>
    <property type="match status" value="1"/>
</dbReference>
<dbReference type="GO" id="GO:0016020">
    <property type="term" value="C:membrane"/>
    <property type="evidence" value="ECO:0007669"/>
    <property type="project" value="UniProtKB-SubCell"/>
</dbReference>
<feature type="transmembrane region" description="Helical" evidence="4">
    <location>
        <begin position="286"/>
        <end position="306"/>
    </location>
</feature>
<feature type="transmembrane region" description="Helical" evidence="4">
    <location>
        <begin position="352"/>
        <end position="374"/>
    </location>
</feature>
<dbReference type="EMBL" id="KI669465">
    <property type="protein sequence ID" value="OCF55771.1"/>
    <property type="molecule type" value="Genomic_DNA"/>
</dbReference>
<feature type="transmembrane region" description="Helical" evidence="4">
    <location>
        <begin position="183"/>
        <end position="200"/>
    </location>
</feature>
<dbReference type="OrthoDB" id="2213137at2759"/>
<dbReference type="GO" id="GO:0022857">
    <property type="term" value="F:transmembrane transporter activity"/>
    <property type="evidence" value="ECO:0007669"/>
    <property type="project" value="InterPro"/>
</dbReference>
<evidence type="ECO:0000313" key="7">
    <source>
        <dbReference type="Proteomes" id="UP000092583"/>
    </source>
</evidence>
<feature type="transmembrane region" description="Helical" evidence="4">
    <location>
        <begin position="212"/>
        <end position="231"/>
    </location>
</feature>
<feature type="domain" description="Major facilitator superfamily (MFS) profile" evidence="5">
    <location>
        <begin position="37"/>
        <end position="455"/>
    </location>
</feature>
<feature type="transmembrane region" description="Helical" evidence="4">
    <location>
        <begin position="261"/>
        <end position="280"/>
    </location>
</feature>
<feature type="region of interest" description="Disordered" evidence="3">
    <location>
        <begin position="1"/>
        <end position="20"/>
    </location>
</feature>
<feature type="transmembrane region" description="Helical" evidence="4">
    <location>
        <begin position="125"/>
        <end position="147"/>
    </location>
</feature>
<evidence type="ECO:0000256" key="4">
    <source>
        <dbReference type="SAM" id="Phobius"/>
    </source>
</evidence>
<dbReference type="InterPro" id="IPR011701">
    <property type="entry name" value="MFS"/>
</dbReference>
<feature type="transmembrane region" description="Helical" evidence="4">
    <location>
        <begin position="50"/>
        <end position="70"/>
    </location>
</feature>
<dbReference type="PROSITE" id="PS50850">
    <property type="entry name" value="MFS"/>
    <property type="match status" value="1"/>
</dbReference>
<accession>A0A1B9IK58</accession>
<dbReference type="Pfam" id="PF07690">
    <property type="entry name" value="MFS_1"/>
    <property type="match status" value="1"/>
</dbReference>
<dbReference type="InterPro" id="IPR050327">
    <property type="entry name" value="Proton-linked_MCT"/>
</dbReference>
<dbReference type="PANTHER" id="PTHR11360:SF287">
    <property type="entry name" value="MFS MONOCARBOXYLATE TRANSPORTER"/>
    <property type="match status" value="1"/>
</dbReference>
<dbReference type="SUPFAM" id="SSF103473">
    <property type="entry name" value="MFS general substrate transporter"/>
    <property type="match status" value="1"/>
</dbReference>
<reference evidence="7" key="2">
    <citation type="submission" date="2013-12" db="EMBL/GenBank/DDBJ databases">
        <title>Evolution of pathogenesis and genome organization in the Tremellales.</title>
        <authorList>
            <person name="Cuomo C."/>
            <person name="Litvintseva A."/>
            <person name="Heitman J."/>
            <person name="Chen Y."/>
            <person name="Sun S."/>
            <person name="Springer D."/>
            <person name="Dromer F."/>
            <person name="Young S."/>
            <person name="Zeng Q."/>
            <person name="Chapman S."/>
            <person name="Gujja S."/>
            <person name="Saif S."/>
            <person name="Birren B."/>
        </authorList>
    </citation>
    <scope>NUCLEOTIDE SEQUENCE [LARGE SCALE GENOMIC DNA]</scope>
    <source>
        <strain evidence="7">CBS 10435</strain>
    </source>
</reference>
<comment type="subcellular location">
    <subcellularLocation>
        <location evidence="1">Membrane</location>
        <topology evidence="1">Multi-pass membrane protein</topology>
    </subcellularLocation>
</comment>